<keyword evidence="1" id="KW-1133">Transmembrane helix</keyword>
<reference evidence="2" key="1">
    <citation type="journal article" date="2018" name="PLoS Negl. Trop. Dis.">
        <title>An insight into the salivary gland and fat body transcriptome of Panstrongylus lignarius (Hemiptera: Heteroptera), the main vector of Chagas disease in Peru.</title>
        <authorList>
            <person name="Nevoa J.C."/>
            <person name="Mendes M.T."/>
            <person name="da Silva M.V."/>
            <person name="Soares S.C."/>
            <person name="Oliveira C.J.F."/>
            <person name="Ribeiro J.M.C."/>
        </authorList>
    </citation>
    <scope>NUCLEOTIDE SEQUENCE</scope>
</reference>
<sequence>MNLNYLMKTFFFHCLLHFYLETLVLTCYGIVILKSQKNQMEILNFSFHHHQPNSLILLGHLIVPCRGRQIYHVHCCLH</sequence>
<evidence type="ECO:0000313" key="2">
    <source>
        <dbReference type="EMBL" id="JAW15678.1"/>
    </source>
</evidence>
<accession>A0A224XZZ8</accession>
<protein>
    <submittedName>
        <fullName evidence="2">Putative secreted protein</fullName>
    </submittedName>
</protein>
<keyword evidence="1" id="KW-0812">Transmembrane</keyword>
<feature type="transmembrane region" description="Helical" evidence="1">
    <location>
        <begin position="6"/>
        <end position="33"/>
    </location>
</feature>
<organism evidence="2">
    <name type="scientific">Panstrongylus lignarius</name>
    <dbReference type="NCBI Taxonomy" id="156445"/>
    <lineage>
        <taxon>Eukaryota</taxon>
        <taxon>Metazoa</taxon>
        <taxon>Ecdysozoa</taxon>
        <taxon>Arthropoda</taxon>
        <taxon>Hexapoda</taxon>
        <taxon>Insecta</taxon>
        <taxon>Pterygota</taxon>
        <taxon>Neoptera</taxon>
        <taxon>Paraneoptera</taxon>
        <taxon>Hemiptera</taxon>
        <taxon>Heteroptera</taxon>
        <taxon>Panheteroptera</taxon>
        <taxon>Cimicomorpha</taxon>
        <taxon>Reduviidae</taxon>
        <taxon>Triatominae</taxon>
        <taxon>Panstrongylus</taxon>
    </lineage>
</organism>
<name>A0A224XZZ8_9HEMI</name>
<proteinExistence type="predicted"/>
<keyword evidence="1" id="KW-0472">Membrane</keyword>
<dbReference type="EMBL" id="GFTR01000748">
    <property type="protein sequence ID" value="JAW15678.1"/>
    <property type="molecule type" value="Transcribed_RNA"/>
</dbReference>
<evidence type="ECO:0000256" key="1">
    <source>
        <dbReference type="SAM" id="Phobius"/>
    </source>
</evidence>
<dbReference type="AlphaFoldDB" id="A0A224XZZ8"/>